<dbReference type="AlphaFoldDB" id="A0A345PCZ0"/>
<dbReference type="OrthoDB" id="2920197at2"/>
<dbReference type="Gene3D" id="2.40.30.80">
    <property type="entry name" value="YkvR-like"/>
    <property type="match status" value="1"/>
</dbReference>
<dbReference type="Pfam" id="PF11514">
    <property type="entry name" value="DUF3219"/>
    <property type="match status" value="1"/>
</dbReference>
<dbReference type="SUPFAM" id="SSF159173">
    <property type="entry name" value="YkvR-like"/>
    <property type="match status" value="1"/>
</dbReference>
<dbReference type="InterPro" id="IPR023105">
    <property type="entry name" value="YkvR-like_sf"/>
</dbReference>
<evidence type="ECO:0000313" key="2">
    <source>
        <dbReference type="Proteomes" id="UP000253908"/>
    </source>
</evidence>
<gene>
    <name evidence="1" type="ORF">CUC15_02255</name>
</gene>
<dbReference type="InterPro" id="IPR021596">
    <property type="entry name" value="DUF3219"/>
</dbReference>
<protein>
    <submittedName>
        <fullName evidence="1">DUF3219 domain-containing protein</fullName>
    </submittedName>
</protein>
<proteinExistence type="predicted"/>
<accession>A0A345PCZ0</accession>
<sequence>MNVEVILNDVAIETTNFRQELLQRNGKARHKINFDFKVKSEQSHKITTLLYKNDFTVKVPTKGLKFEATIYNYSTSIIDLTVEGAVSDFKLELIEKV</sequence>
<evidence type="ECO:0000313" key="1">
    <source>
        <dbReference type="EMBL" id="AXI07870.1"/>
    </source>
</evidence>
<name>A0A345PCZ0_9BACI</name>
<organism evidence="1 2">
    <name type="scientific">Oceanobacillus zhaokaii</name>
    <dbReference type="NCBI Taxonomy" id="2052660"/>
    <lineage>
        <taxon>Bacteria</taxon>
        <taxon>Bacillati</taxon>
        <taxon>Bacillota</taxon>
        <taxon>Bacilli</taxon>
        <taxon>Bacillales</taxon>
        <taxon>Bacillaceae</taxon>
        <taxon>Oceanobacillus</taxon>
    </lineage>
</organism>
<dbReference type="KEGG" id="ocn:CUC15_02255"/>
<keyword evidence="2" id="KW-1185">Reference proteome</keyword>
<dbReference type="EMBL" id="CP024848">
    <property type="protein sequence ID" value="AXI07870.1"/>
    <property type="molecule type" value="Genomic_DNA"/>
</dbReference>
<dbReference type="Proteomes" id="UP000253908">
    <property type="component" value="Chromosome"/>
</dbReference>
<reference evidence="2" key="1">
    <citation type="submission" date="2017-11" db="EMBL/GenBank/DDBJ databases">
        <authorList>
            <person name="Zhu W."/>
        </authorList>
    </citation>
    <scope>NUCLEOTIDE SEQUENCE [LARGE SCALE GENOMIC DNA]</scope>
    <source>
        <strain evidence="2">160</strain>
    </source>
</reference>